<protein>
    <submittedName>
        <fullName evidence="3">Uncharacterized protein</fullName>
    </submittedName>
</protein>
<evidence type="ECO:0000313" key="3">
    <source>
        <dbReference type="EMBL" id="CAF0783158.1"/>
    </source>
</evidence>
<feature type="transmembrane region" description="Helical" evidence="2">
    <location>
        <begin position="114"/>
        <end position="135"/>
    </location>
</feature>
<feature type="region of interest" description="Disordered" evidence="1">
    <location>
        <begin position="163"/>
        <end position="187"/>
    </location>
</feature>
<dbReference type="OrthoDB" id="8193498at2759"/>
<gene>
    <name evidence="3" type="ORF">EDS130_LOCUS3945</name>
</gene>
<evidence type="ECO:0000256" key="1">
    <source>
        <dbReference type="SAM" id="MobiDB-lite"/>
    </source>
</evidence>
<accession>A0A813RME3</accession>
<dbReference type="EMBL" id="CAJNOJ010000010">
    <property type="protein sequence ID" value="CAF0783158.1"/>
    <property type="molecule type" value="Genomic_DNA"/>
</dbReference>
<evidence type="ECO:0000313" key="4">
    <source>
        <dbReference type="Proteomes" id="UP000663852"/>
    </source>
</evidence>
<organism evidence="3 4">
    <name type="scientific">Adineta ricciae</name>
    <name type="common">Rotifer</name>
    <dbReference type="NCBI Taxonomy" id="249248"/>
    <lineage>
        <taxon>Eukaryota</taxon>
        <taxon>Metazoa</taxon>
        <taxon>Spiralia</taxon>
        <taxon>Gnathifera</taxon>
        <taxon>Rotifera</taxon>
        <taxon>Eurotatoria</taxon>
        <taxon>Bdelloidea</taxon>
        <taxon>Adinetida</taxon>
        <taxon>Adinetidae</taxon>
        <taxon>Adineta</taxon>
    </lineage>
</organism>
<keyword evidence="2" id="KW-0472">Membrane</keyword>
<evidence type="ECO:0000256" key="2">
    <source>
        <dbReference type="SAM" id="Phobius"/>
    </source>
</evidence>
<proteinExistence type="predicted"/>
<reference evidence="3" key="1">
    <citation type="submission" date="2021-02" db="EMBL/GenBank/DDBJ databases">
        <authorList>
            <person name="Nowell W R."/>
        </authorList>
    </citation>
    <scope>NUCLEOTIDE SEQUENCE</scope>
</reference>
<comment type="caution">
    <text evidence="3">The sequence shown here is derived from an EMBL/GenBank/DDBJ whole genome shotgun (WGS) entry which is preliminary data.</text>
</comment>
<dbReference type="AlphaFoldDB" id="A0A813RME3"/>
<keyword evidence="2" id="KW-0812">Transmembrane</keyword>
<keyword evidence="2" id="KW-1133">Transmembrane helix</keyword>
<sequence length="187" mass="20862">MAVILHLSRSRLRNNVFSMSAVANSMLRQTSMLTRACFSNLSRPTFLPFSTTAHRLTESSSKSAGYEGKSFDSVPVHLSPLGKVVMVLGGLHSRLSDVPDSIPNRIYQKTKDKFRARCVVASLFGTGLLALIAAMRGKSAKKEGKRYTDSVFEMHRGESRLHEQLESAHRHRNPSERYSPAIDEINK</sequence>
<name>A0A813RME3_ADIRI</name>
<dbReference type="Proteomes" id="UP000663852">
    <property type="component" value="Unassembled WGS sequence"/>
</dbReference>